<comment type="subcellular location">
    <subcellularLocation>
        <location evidence="3">Cytoplasm</location>
    </subcellularLocation>
    <subcellularLocation>
        <location evidence="2">Mitochondrion</location>
    </subcellularLocation>
    <subcellularLocation>
        <location evidence="1">Nucleus</location>
    </subcellularLocation>
</comment>
<dbReference type="SMART" id="SM01284">
    <property type="entry name" value="ECSIT_Cterm"/>
    <property type="match status" value="1"/>
</dbReference>
<name>A0A6J0B9X6_NEOLC</name>
<dbReference type="InterPro" id="IPR010418">
    <property type="entry name" value="ECSIT"/>
</dbReference>
<keyword evidence="7" id="KW-0399">Innate immunity</keyword>
<keyword evidence="6" id="KW-0963">Cytoplasm</keyword>
<dbReference type="Pfam" id="PF14784">
    <property type="entry name" value="ECSIT_C"/>
    <property type="match status" value="1"/>
</dbReference>
<dbReference type="PANTHER" id="PTHR13113">
    <property type="entry name" value="ECSIT EVOLUTIONARILY CONSERVED SIGNALING INTERMEDIATE IN TOLL PATHWAYS"/>
    <property type="match status" value="1"/>
</dbReference>
<evidence type="ECO:0000259" key="13">
    <source>
        <dbReference type="SMART" id="SM01284"/>
    </source>
</evidence>
<dbReference type="InParanoid" id="A0A6J0B9X6"/>
<evidence type="ECO:0000256" key="8">
    <source>
        <dbReference type="ARBA" id="ARBA00022859"/>
    </source>
</evidence>
<dbReference type="AlphaFoldDB" id="A0A6J0B9X6"/>
<dbReference type="GeneID" id="107218412"/>
<accession>A0A6J0B9X6</accession>
<feature type="region of interest" description="Disordered" evidence="12">
    <location>
        <begin position="383"/>
        <end position="404"/>
    </location>
</feature>
<dbReference type="InterPro" id="IPR029342">
    <property type="entry name" value="ECIST_C"/>
</dbReference>
<dbReference type="GO" id="GO:0045087">
    <property type="term" value="P:innate immune response"/>
    <property type="evidence" value="ECO:0007669"/>
    <property type="project" value="UniProtKB-KW"/>
</dbReference>
<keyword evidence="10" id="KW-0496">Mitochondrion</keyword>
<feature type="compositionally biased region" description="Basic and acidic residues" evidence="12">
    <location>
        <begin position="388"/>
        <end position="404"/>
    </location>
</feature>
<dbReference type="RefSeq" id="XP_015511759.2">
    <property type="nucleotide sequence ID" value="XM_015656273.2"/>
</dbReference>
<feature type="domain" description="ECSIT C-terminal" evidence="13">
    <location>
        <begin position="253"/>
        <end position="376"/>
    </location>
</feature>
<evidence type="ECO:0000256" key="2">
    <source>
        <dbReference type="ARBA" id="ARBA00004173"/>
    </source>
</evidence>
<evidence type="ECO:0000256" key="11">
    <source>
        <dbReference type="ARBA" id="ARBA00023242"/>
    </source>
</evidence>
<keyword evidence="9" id="KW-0809">Transit peptide</keyword>
<evidence type="ECO:0000313" key="15">
    <source>
        <dbReference type="RefSeq" id="XP_015511759.2"/>
    </source>
</evidence>
<dbReference type="Gene3D" id="1.25.40.10">
    <property type="entry name" value="Tetratricopeptide repeat domain"/>
    <property type="match status" value="1"/>
</dbReference>
<dbReference type="FunCoup" id="A0A6J0B9X6">
    <property type="interactions" value="676"/>
</dbReference>
<dbReference type="InterPro" id="IPR011990">
    <property type="entry name" value="TPR-like_helical_dom_sf"/>
</dbReference>
<dbReference type="Proteomes" id="UP000829291">
    <property type="component" value="Chromosome 2"/>
</dbReference>
<keyword evidence="14" id="KW-1185">Reference proteome</keyword>
<evidence type="ECO:0000256" key="7">
    <source>
        <dbReference type="ARBA" id="ARBA00022588"/>
    </source>
</evidence>
<sequence>MTSIIRRSYVLLRVYPGMRKKLILHDLKSYRPTTALRCISVTSAHLSKDNSNKKNEGSKAVSFYGFAQVRSKEKKTYLDVLRMFVDRDIHRRGHVEFIYAAMKHMEEFGVEKDLEVYKNLINVLPKGKFIPENTIQAEFMHYPKQQQCAIDVLEQMENNGVIPDREMQDILLNIFGKLGFPLRKYWRMMYWMPKFKNASPWPLPEVLPNDSLELAKLAIERITSIDLLRKITIFQAKDLEDSIDDTWIVSGMSIGQKKLLNKHASTAPIYVEGPFRLWLKNLTINYFILRGDPVPKPDLPPPDDDDVSKIELPFWKTKKSVVPTEDETAIHEQEDGTIFAVCATGTSSRDSLLSWIRFLQKENDILANIPIIFKPKSPLGDVVLANNKSDKPKDEGVENKVNKD</sequence>
<evidence type="ECO:0000256" key="3">
    <source>
        <dbReference type="ARBA" id="ARBA00004496"/>
    </source>
</evidence>
<dbReference type="PANTHER" id="PTHR13113:SF1">
    <property type="entry name" value="EVOLUTIONARILY CONSERVED SIGNALING INTERMEDIATE IN TOLL PATHWAY, MITOCHONDRIAL"/>
    <property type="match status" value="1"/>
</dbReference>
<evidence type="ECO:0000313" key="14">
    <source>
        <dbReference type="Proteomes" id="UP000829291"/>
    </source>
</evidence>
<dbReference type="GO" id="GO:0005634">
    <property type="term" value="C:nucleus"/>
    <property type="evidence" value="ECO:0007669"/>
    <property type="project" value="UniProtKB-SubCell"/>
</dbReference>
<evidence type="ECO:0000256" key="5">
    <source>
        <dbReference type="ARBA" id="ARBA00019998"/>
    </source>
</evidence>
<dbReference type="InterPro" id="IPR046448">
    <property type="entry name" value="ECSIT_N"/>
</dbReference>
<keyword evidence="11" id="KW-0539">Nucleus</keyword>
<comment type="similarity">
    <text evidence="4">Belongs to the ECSIT family.</text>
</comment>
<evidence type="ECO:0000256" key="6">
    <source>
        <dbReference type="ARBA" id="ARBA00022490"/>
    </source>
</evidence>
<dbReference type="GO" id="GO:0007178">
    <property type="term" value="P:cell surface receptor protein serine/threonine kinase signaling pathway"/>
    <property type="evidence" value="ECO:0007669"/>
    <property type="project" value="TreeGrafter"/>
</dbReference>
<reference evidence="15" key="1">
    <citation type="submission" date="2025-08" db="UniProtKB">
        <authorList>
            <consortium name="RefSeq"/>
        </authorList>
    </citation>
    <scope>IDENTIFICATION</scope>
    <source>
        <tissue evidence="15">Thorax and Abdomen</tissue>
    </source>
</reference>
<keyword evidence="8" id="KW-0391">Immunity</keyword>
<protein>
    <recommendedName>
        <fullName evidence="5">Evolutionarily conserved signaling intermediate in Toll pathway, mitochondrial</fullName>
    </recommendedName>
</protein>
<organism evidence="15">
    <name type="scientific">Neodiprion lecontei</name>
    <name type="common">Redheaded pine sawfly</name>
    <dbReference type="NCBI Taxonomy" id="441921"/>
    <lineage>
        <taxon>Eukaryota</taxon>
        <taxon>Metazoa</taxon>
        <taxon>Ecdysozoa</taxon>
        <taxon>Arthropoda</taxon>
        <taxon>Hexapoda</taxon>
        <taxon>Insecta</taxon>
        <taxon>Pterygota</taxon>
        <taxon>Neoptera</taxon>
        <taxon>Endopterygota</taxon>
        <taxon>Hymenoptera</taxon>
        <taxon>Tenthredinoidea</taxon>
        <taxon>Diprionidae</taxon>
        <taxon>Diprioninae</taxon>
        <taxon>Neodiprion</taxon>
    </lineage>
</organism>
<dbReference type="KEGG" id="nlo:107218412"/>
<evidence type="ECO:0000256" key="9">
    <source>
        <dbReference type="ARBA" id="ARBA00022946"/>
    </source>
</evidence>
<evidence type="ECO:0000256" key="4">
    <source>
        <dbReference type="ARBA" id="ARBA00007674"/>
    </source>
</evidence>
<proteinExistence type="inferred from homology"/>
<dbReference type="GO" id="GO:0005739">
    <property type="term" value="C:mitochondrion"/>
    <property type="evidence" value="ECO:0007669"/>
    <property type="project" value="UniProtKB-SubCell"/>
</dbReference>
<evidence type="ECO:0000256" key="12">
    <source>
        <dbReference type="SAM" id="MobiDB-lite"/>
    </source>
</evidence>
<dbReference type="Pfam" id="PF06239">
    <property type="entry name" value="ECSIT_N"/>
    <property type="match status" value="1"/>
</dbReference>
<dbReference type="OrthoDB" id="10064298at2759"/>
<evidence type="ECO:0000256" key="10">
    <source>
        <dbReference type="ARBA" id="ARBA00023128"/>
    </source>
</evidence>
<gene>
    <name evidence="15" type="primary">LOC107218412</name>
</gene>
<evidence type="ECO:0000256" key="1">
    <source>
        <dbReference type="ARBA" id="ARBA00004123"/>
    </source>
</evidence>